<evidence type="ECO:0000313" key="2">
    <source>
        <dbReference type="EMBL" id="WHP06775.1"/>
    </source>
</evidence>
<dbReference type="Proteomes" id="UP001229836">
    <property type="component" value="Chromosome"/>
</dbReference>
<name>A0ABY8S5F3_9GAMM</name>
<feature type="compositionally biased region" description="Polar residues" evidence="1">
    <location>
        <begin position="48"/>
        <end position="59"/>
    </location>
</feature>
<reference evidence="2 3" key="1">
    <citation type="submission" date="2023-05" db="EMBL/GenBank/DDBJ databases">
        <title>The complete genome of Acinetobacter sp. nov KCTC 92772.</title>
        <authorList>
            <person name="Zhou G."/>
        </authorList>
    </citation>
    <scope>NUCLEOTIDE SEQUENCE [LARGE SCALE GENOMIC DNA]</scope>
    <source>
        <strain evidence="2 3">KCTC 92772</strain>
    </source>
</reference>
<accession>A0ABY8S5F3</accession>
<proteinExistence type="predicted"/>
<gene>
    <name evidence="2" type="ORF">QLH32_04700</name>
</gene>
<organism evidence="2 3">
    <name type="scientific">Acinetobacter corruptisaponis</name>
    <dbReference type="NCBI Taxonomy" id="3045147"/>
    <lineage>
        <taxon>Bacteria</taxon>
        <taxon>Pseudomonadati</taxon>
        <taxon>Pseudomonadota</taxon>
        <taxon>Gammaproteobacteria</taxon>
        <taxon>Moraxellales</taxon>
        <taxon>Moraxellaceae</taxon>
        <taxon>Acinetobacter</taxon>
    </lineage>
</organism>
<feature type="region of interest" description="Disordered" evidence="1">
    <location>
        <begin position="32"/>
        <end position="59"/>
    </location>
</feature>
<feature type="compositionally biased region" description="Basic and acidic residues" evidence="1">
    <location>
        <begin position="32"/>
        <end position="47"/>
    </location>
</feature>
<sequence>MNIPELVGMGLIRQPQTLQEYVRRKQIKEEAERAASESVEKIMRDCQNDNSSVHNPKSR</sequence>
<dbReference type="EMBL" id="CP125669">
    <property type="protein sequence ID" value="WHP06775.1"/>
    <property type="molecule type" value="Genomic_DNA"/>
</dbReference>
<keyword evidence="3" id="KW-1185">Reference proteome</keyword>
<protein>
    <submittedName>
        <fullName evidence="2">Uncharacterized protein</fullName>
    </submittedName>
</protein>
<evidence type="ECO:0000256" key="1">
    <source>
        <dbReference type="SAM" id="MobiDB-lite"/>
    </source>
</evidence>
<evidence type="ECO:0000313" key="3">
    <source>
        <dbReference type="Proteomes" id="UP001229836"/>
    </source>
</evidence>
<dbReference type="RefSeq" id="WP_283268372.1">
    <property type="nucleotide sequence ID" value="NZ_CP125669.1"/>
</dbReference>